<evidence type="ECO:0000256" key="3">
    <source>
        <dbReference type="ARBA" id="ARBA00012438"/>
    </source>
</evidence>
<evidence type="ECO:0000256" key="1">
    <source>
        <dbReference type="ARBA" id="ARBA00000085"/>
    </source>
</evidence>
<dbReference type="SMART" id="SM00388">
    <property type="entry name" value="HisKA"/>
    <property type="match status" value="1"/>
</dbReference>
<dbReference type="SUPFAM" id="SSF55785">
    <property type="entry name" value="PYP-like sensor domain (PAS domain)"/>
    <property type="match status" value="2"/>
</dbReference>
<dbReference type="PRINTS" id="PR00344">
    <property type="entry name" value="BCTRLSENSOR"/>
</dbReference>
<evidence type="ECO:0000256" key="5">
    <source>
        <dbReference type="ARBA" id="ARBA00022679"/>
    </source>
</evidence>
<dbReference type="SUPFAM" id="SSF55874">
    <property type="entry name" value="ATPase domain of HSP90 chaperone/DNA topoisomerase II/histidine kinase"/>
    <property type="match status" value="1"/>
</dbReference>
<dbReference type="InterPro" id="IPR003594">
    <property type="entry name" value="HATPase_dom"/>
</dbReference>
<dbReference type="GO" id="GO:0000155">
    <property type="term" value="F:phosphorelay sensor kinase activity"/>
    <property type="evidence" value="ECO:0007669"/>
    <property type="project" value="InterPro"/>
</dbReference>
<dbReference type="Pfam" id="PF00512">
    <property type="entry name" value="HisKA"/>
    <property type="match status" value="1"/>
</dbReference>
<keyword evidence="9" id="KW-0902">Two-component regulatory system</keyword>
<dbReference type="GO" id="GO:0005524">
    <property type="term" value="F:ATP binding"/>
    <property type="evidence" value="ECO:0007669"/>
    <property type="project" value="UniProtKB-KW"/>
</dbReference>
<dbReference type="SUPFAM" id="SSF47384">
    <property type="entry name" value="Homodimeric domain of signal transducing histidine kinase"/>
    <property type="match status" value="1"/>
</dbReference>
<reference evidence="13 14" key="1">
    <citation type="submission" date="2017-07" db="EMBL/GenBank/DDBJ databases">
        <title>Elstera cyanobacteriorum sp. nov., a novel bacterium isolated from cyanobacterial aggregates in a eutrophic lake.</title>
        <authorList>
            <person name="Cai H."/>
        </authorList>
    </citation>
    <scope>NUCLEOTIDE SEQUENCE [LARGE SCALE GENOMIC DNA]</scope>
    <source>
        <strain evidence="13 14">TH019</strain>
    </source>
</reference>
<dbReference type="InterPro" id="IPR003661">
    <property type="entry name" value="HisK_dim/P_dom"/>
</dbReference>
<dbReference type="GO" id="GO:0009927">
    <property type="term" value="F:histidine phosphotransfer kinase activity"/>
    <property type="evidence" value="ECO:0007669"/>
    <property type="project" value="TreeGrafter"/>
</dbReference>
<dbReference type="FunFam" id="1.10.287.130:FF:000038">
    <property type="entry name" value="Sensory transduction histidine kinase"/>
    <property type="match status" value="1"/>
</dbReference>
<dbReference type="InterPro" id="IPR036097">
    <property type="entry name" value="HisK_dim/P_sf"/>
</dbReference>
<keyword evidence="6" id="KW-0547">Nucleotide-binding</keyword>
<dbReference type="InterPro" id="IPR000700">
    <property type="entry name" value="PAS-assoc_C"/>
</dbReference>
<evidence type="ECO:0000256" key="7">
    <source>
        <dbReference type="ARBA" id="ARBA00022777"/>
    </source>
</evidence>
<proteinExistence type="predicted"/>
<dbReference type="InterPro" id="IPR004358">
    <property type="entry name" value="Sig_transdc_His_kin-like_C"/>
</dbReference>
<dbReference type="Proteomes" id="UP000216361">
    <property type="component" value="Unassembled WGS sequence"/>
</dbReference>
<dbReference type="InterPro" id="IPR036890">
    <property type="entry name" value="HATPase_C_sf"/>
</dbReference>
<protein>
    <recommendedName>
        <fullName evidence="3">histidine kinase</fullName>
        <ecNumber evidence="3">2.7.13.3</ecNumber>
    </recommendedName>
</protein>
<dbReference type="PANTHER" id="PTHR43047:SF72">
    <property type="entry name" value="OSMOSENSING HISTIDINE PROTEIN KINASE SLN1"/>
    <property type="match status" value="1"/>
</dbReference>
<evidence type="ECO:0000259" key="11">
    <source>
        <dbReference type="PROSITE" id="PS50109"/>
    </source>
</evidence>
<evidence type="ECO:0000256" key="2">
    <source>
        <dbReference type="ARBA" id="ARBA00004370"/>
    </source>
</evidence>
<dbReference type="AlphaFoldDB" id="A0A255XKM5"/>
<sequence length="518" mass="57587">MQQIRGTALSLDAKYQDFLSCSADWYWETDADGRFLRFERGPQSAVPDVDGVDRLPYGKRRQDLTADDTDQAHWRRHAEDIAAGRPFDNFLYSVRRSNGTLAYVRSSGRPVLDGDGKVIGWRGAASNLTRLRQREMELARQTALLRLTIDNVASSVLLVDEDLKIRHWNRLLHGIFDLPTGIIKPGMPYADLVRYFAKRGDYGPGEPETIVQQQMTSLPPNGPERIEWTILSDKIIETYRRFTPGLGFVFTHIDITHRKRSEEKMRTAMEEAFAANRAKTVFLANMSHELRTPLNAVIGFAEIMEGQLFGPIGNPRYLDYARDIRESGAHLLEVINDILDLSKIESGKVEMNEEELDLVRIIQSVVRLLQHRAARAGLALHTDLPPAMPSLYADGRLLRQILLNLLSNAVKFTDAGGSVTISASLEEGGGLALRVADTGIGMDPAEVPIALTPFRQLDNSLSRKFQGTGLGLPLVKSLIELHGGTLEIETALNVGTTITVHLPAERVVSRPNLLTAAP</sequence>
<dbReference type="Pfam" id="PF12860">
    <property type="entry name" value="PAS_7"/>
    <property type="match status" value="1"/>
</dbReference>
<comment type="catalytic activity">
    <reaction evidence="1">
        <text>ATP + protein L-histidine = ADP + protein N-phospho-L-histidine.</text>
        <dbReference type="EC" id="2.7.13.3"/>
    </reaction>
</comment>
<organism evidence="13 14">
    <name type="scientific">Elstera cyanobacteriorum</name>
    <dbReference type="NCBI Taxonomy" id="2022747"/>
    <lineage>
        <taxon>Bacteria</taxon>
        <taxon>Pseudomonadati</taxon>
        <taxon>Pseudomonadota</taxon>
        <taxon>Alphaproteobacteria</taxon>
        <taxon>Rhodospirillales</taxon>
        <taxon>Rhodospirillaceae</taxon>
        <taxon>Elstera</taxon>
    </lineage>
</organism>
<dbReference type="EMBL" id="NOXS01000035">
    <property type="protein sequence ID" value="OYQ16965.1"/>
    <property type="molecule type" value="Genomic_DNA"/>
</dbReference>
<dbReference type="InterPro" id="IPR035965">
    <property type="entry name" value="PAS-like_dom_sf"/>
</dbReference>
<evidence type="ECO:0000256" key="4">
    <source>
        <dbReference type="ARBA" id="ARBA00022553"/>
    </source>
</evidence>
<keyword evidence="10" id="KW-0472">Membrane</keyword>
<feature type="domain" description="PAC" evidence="12">
    <location>
        <begin position="88"/>
        <end position="140"/>
    </location>
</feature>
<keyword evidence="7" id="KW-0418">Kinase</keyword>
<dbReference type="FunFam" id="3.30.565.10:FF:000006">
    <property type="entry name" value="Sensor histidine kinase WalK"/>
    <property type="match status" value="1"/>
</dbReference>
<dbReference type="CDD" id="cd00082">
    <property type="entry name" value="HisKA"/>
    <property type="match status" value="1"/>
</dbReference>
<evidence type="ECO:0000313" key="13">
    <source>
        <dbReference type="EMBL" id="OYQ16965.1"/>
    </source>
</evidence>
<keyword evidence="8" id="KW-0067">ATP-binding</keyword>
<evidence type="ECO:0000256" key="9">
    <source>
        <dbReference type="ARBA" id="ARBA00023012"/>
    </source>
</evidence>
<evidence type="ECO:0000256" key="10">
    <source>
        <dbReference type="ARBA" id="ARBA00023136"/>
    </source>
</evidence>
<dbReference type="EC" id="2.7.13.3" evidence="3"/>
<dbReference type="PROSITE" id="PS50113">
    <property type="entry name" value="PAC"/>
    <property type="match status" value="1"/>
</dbReference>
<keyword evidence="5" id="KW-0808">Transferase</keyword>
<evidence type="ECO:0000256" key="6">
    <source>
        <dbReference type="ARBA" id="ARBA00022741"/>
    </source>
</evidence>
<dbReference type="GO" id="GO:0005886">
    <property type="term" value="C:plasma membrane"/>
    <property type="evidence" value="ECO:0007669"/>
    <property type="project" value="TreeGrafter"/>
</dbReference>
<keyword evidence="4" id="KW-0597">Phosphoprotein</keyword>
<evidence type="ECO:0000256" key="8">
    <source>
        <dbReference type="ARBA" id="ARBA00022840"/>
    </source>
</evidence>
<comment type="subcellular location">
    <subcellularLocation>
        <location evidence="2">Membrane</location>
    </subcellularLocation>
</comment>
<dbReference type="Pfam" id="PF02518">
    <property type="entry name" value="HATPase_c"/>
    <property type="match status" value="1"/>
</dbReference>
<dbReference type="Gene3D" id="1.10.287.130">
    <property type="match status" value="1"/>
</dbReference>
<evidence type="ECO:0000259" key="12">
    <source>
        <dbReference type="PROSITE" id="PS50113"/>
    </source>
</evidence>
<evidence type="ECO:0000313" key="14">
    <source>
        <dbReference type="Proteomes" id="UP000216361"/>
    </source>
</evidence>
<comment type="caution">
    <text evidence="13">The sequence shown here is derived from an EMBL/GenBank/DDBJ whole genome shotgun (WGS) entry which is preliminary data.</text>
</comment>
<dbReference type="PROSITE" id="PS50109">
    <property type="entry name" value="HIS_KIN"/>
    <property type="match status" value="1"/>
</dbReference>
<accession>A0A255XKM5</accession>
<keyword evidence="14" id="KW-1185">Reference proteome</keyword>
<dbReference type="Gene3D" id="3.30.565.10">
    <property type="entry name" value="Histidine kinase-like ATPase, C-terminal domain"/>
    <property type="match status" value="1"/>
</dbReference>
<name>A0A255XKM5_9PROT</name>
<feature type="domain" description="Histidine kinase" evidence="11">
    <location>
        <begin position="285"/>
        <end position="506"/>
    </location>
</feature>
<dbReference type="SMART" id="SM00387">
    <property type="entry name" value="HATPase_c"/>
    <property type="match status" value="1"/>
</dbReference>
<dbReference type="Gene3D" id="3.30.450.20">
    <property type="entry name" value="PAS domain"/>
    <property type="match status" value="2"/>
</dbReference>
<gene>
    <name evidence="13" type="ORF">CHR90_18565</name>
</gene>
<dbReference type="InterPro" id="IPR005467">
    <property type="entry name" value="His_kinase_dom"/>
</dbReference>
<dbReference type="PANTHER" id="PTHR43047">
    <property type="entry name" value="TWO-COMPONENT HISTIDINE PROTEIN KINASE"/>
    <property type="match status" value="1"/>
</dbReference>